<organism evidence="1 2">
    <name type="scientific">Diceros bicornis minor</name>
    <name type="common">South-central black rhinoceros</name>
    <dbReference type="NCBI Taxonomy" id="77932"/>
    <lineage>
        <taxon>Eukaryota</taxon>
        <taxon>Metazoa</taxon>
        <taxon>Chordata</taxon>
        <taxon>Craniata</taxon>
        <taxon>Vertebrata</taxon>
        <taxon>Euteleostomi</taxon>
        <taxon>Mammalia</taxon>
        <taxon>Eutheria</taxon>
        <taxon>Laurasiatheria</taxon>
        <taxon>Perissodactyla</taxon>
        <taxon>Rhinocerotidae</taxon>
        <taxon>Diceros</taxon>
    </lineage>
</organism>
<name>A0A7J7EU45_DICBM</name>
<proteinExistence type="predicted"/>
<dbReference type="Proteomes" id="UP000551758">
    <property type="component" value="Unassembled WGS sequence"/>
</dbReference>
<dbReference type="EMBL" id="JACDTQ010002363">
    <property type="protein sequence ID" value="KAF5919330.1"/>
    <property type="molecule type" value="Genomic_DNA"/>
</dbReference>
<comment type="caution">
    <text evidence="1">The sequence shown here is derived from an EMBL/GenBank/DDBJ whole genome shotgun (WGS) entry which is preliminary data.</text>
</comment>
<gene>
    <name evidence="1" type="ORF">HPG69_010730</name>
</gene>
<accession>A0A7J7EU45</accession>
<dbReference type="PROSITE" id="PS50096">
    <property type="entry name" value="IQ"/>
    <property type="match status" value="1"/>
</dbReference>
<evidence type="ECO:0000313" key="1">
    <source>
        <dbReference type="EMBL" id="KAF5919330.1"/>
    </source>
</evidence>
<dbReference type="PANTHER" id="PTHR14690:SF8">
    <property type="entry name" value="DYNEIN REGULATORY COMPLEX PROTEIN 11"/>
    <property type="match status" value="1"/>
</dbReference>
<dbReference type="PANTHER" id="PTHR14690">
    <property type="entry name" value="IQ MOTIF CONTAINING WITH AAA DOMAIN 1"/>
    <property type="match status" value="1"/>
</dbReference>
<sequence>MEDLEGSSHQDGLWPKVPVEGPLCHGPGGLLASRALDGRPRVHCTGAVQIACVPHQVTEGLGSAAPSSDARHLGFVGNHCTGSRVETHSSEQATGSVLWDFSPCGAWDQTYEEDWSGTPEQPSPCCPLGGSNGGPLSRNVARITQGTERGQSSRKGCAQRLAHRQVRGLWRNGREWDQSRVPLGLVMPGDDRGELKEGVPVKQGGLKVYLYLHLPNRLQNGNKGFTRMYNKMWHETQEALNSLLDKESQMIEPQRNQVSIFQMLATYYIKYVQIFRNLENVYDQIVHPQKRRLIRKILDGVMGRILELKNEMVELELTEFHYFDDILQDLNLAPQQLDIPIPKYFLKEKMEVIKGREKILAQILADIGLDVTDTKYHIKGIPLEEAVKVIQIAERARQGRLRATFMKQIFLQEYRAKQARILGERIADVGAAALRIQKVWRGFHQNKKTEREREEEMIFLGMRKESSGWSPQFDSTVSIESNSASID</sequence>
<dbReference type="InterPro" id="IPR052267">
    <property type="entry name" value="N-DRC_Component"/>
</dbReference>
<evidence type="ECO:0000313" key="2">
    <source>
        <dbReference type="Proteomes" id="UP000551758"/>
    </source>
</evidence>
<keyword evidence="2" id="KW-1185">Reference proteome</keyword>
<protein>
    <submittedName>
        <fullName evidence="1">Uncharacterized protein</fullName>
    </submittedName>
</protein>
<dbReference type="AlphaFoldDB" id="A0A7J7EU45"/>
<reference evidence="1 2" key="1">
    <citation type="journal article" date="2020" name="Mol. Biol. Evol.">
        <title>Interspecific Gene Flow and the Evolution of Specialization in Black and White Rhinoceros.</title>
        <authorList>
            <person name="Moodley Y."/>
            <person name="Westbury M.V."/>
            <person name="Russo I.M."/>
            <person name="Gopalakrishnan S."/>
            <person name="Rakotoarivelo A."/>
            <person name="Olsen R.A."/>
            <person name="Prost S."/>
            <person name="Tunstall T."/>
            <person name="Ryder O.A."/>
            <person name="Dalen L."/>
            <person name="Bruford M.W."/>
        </authorList>
    </citation>
    <scope>NUCLEOTIDE SEQUENCE [LARGE SCALE GENOMIC DNA]</scope>
    <source>
        <strain evidence="1">SBR-YM</strain>
        <tissue evidence="1">Skin</tissue>
    </source>
</reference>